<evidence type="ECO:0000313" key="7">
    <source>
        <dbReference type="Proteomes" id="UP001054945"/>
    </source>
</evidence>
<dbReference type="AlphaFoldDB" id="A0AAV4SP82"/>
<dbReference type="Proteomes" id="UP001054945">
    <property type="component" value="Unassembled WGS sequence"/>
</dbReference>
<reference evidence="6 7" key="1">
    <citation type="submission" date="2021-06" db="EMBL/GenBank/DDBJ databases">
        <title>Caerostris extrusa draft genome.</title>
        <authorList>
            <person name="Kono N."/>
            <person name="Arakawa K."/>
        </authorList>
    </citation>
    <scope>NUCLEOTIDE SEQUENCE [LARGE SCALE GENOMIC DNA]</scope>
</reference>
<gene>
    <name evidence="6" type="primary">Trx-2</name>
    <name evidence="6" type="ORF">CEXT_543971</name>
</gene>
<dbReference type="PROSITE" id="PS00194">
    <property type="entry name" value="THIOREDOXIN_1"/>
    <property type="match status" value="1"/>
</dbReference>
<dbReference type="CDD" id="cd02947">
    <property type="entry name" value="TRX_family"/>
    <property type="match status" value="1"/>
</dbReference>
<organism evidence="6 7">
    <name type="scientific">Caerostris extrusa</name>
    <name type="common">Bark spider</name>
    <name type="synonym">Caerostris bankana</name>
    <dbReference type="NCBI Taxonomy" id="172846"/>
    <lineage>
        <taxon>Eukaryota</taxon>
        <taxon>Metazoa</taxon>
        <taxon>Ecdysozoa</taxon>
        <taxon>Arthropoda</taxon>
        <taxon>Chelicerata</taxon>
        <taxon>Arachnida</taxon>
        <taxon>Araneae</taxon>
        <taxon>Araneomorphae</taxon>
        <taxon>Entelegynae</taxon>
        <taxon>Araneoidea</taxon>
        <taxon>Araneidae</taxon>
        <taxon>Caerostris</taxon>
    </lineage>
</organism>
<dbReference type="FunFam" id="3.40.30.10:FF:000245">
    <property type="entry name" value="Thioredoxin"/>
    <property type="match status" value="1"/>
</dbReference>
<dbReference type="GO" id="GO:0015035">
    <property type="term" value="F:protein-disulfide reductase activity"/>
    <property type="evidence" value="ECO:0007669"/>
    <property type="project" value="InterPro"/>
</dbReference>
<keyword evidence="1 4" id="KW-1015">Disulfide bond</keyword>
<evidence type="ECO:0000256" key="2">
    <source>
        <dbReference type="PIRNR" id="PIRNR000077"/>
    </source>
</evidence>
<dbReference type="InterPro" id="IPR036249">
    <property type="entry name" value="Thioredoxin-like_sf"/>
</dbReference>
<evidence type="ECO:0000259" key="5">
    <source>
        <dbReference type="PROSITE" id="PS51352"/>
    </source>
</evidence>
<dbReference type="InterPro" id="IPR013766">
    <property type="entry name" value="Thioredoxin_domain"/>
</dbReference>
<keyword evidence="7" id="KW-1185">Reference proteome</keyword>
<comment type="caution">
    <text evidence="6">The sequence shown here is derived from an EMBL/GenBank/DDBJ whole genome shotgun (WGS) entry which is preliminary data.</text>
</comment>
<dbReference type="NCBIfam" id="TIGR01068">
    <property type="entry name" value="thioredoxin"/>
    <property type="match status" value="1"/>
</dbReference>
<dbReference type="PANTHER" id="PTHR46115">
    <property type="entry name" value="THIOREDOXIN-LIKE PROTEIN 1"/>
    <property type="match status" value="1"/>
</dbReference>
<feature type="domain" description="Thioredoxin" evidence="5">
    <location>
        <begin position="1"/>
        <end position="105"/>
    </location>
</feature>
<feature type="site" description="Contributes to redox potential value" evidence="3">
    <location>
        <position position="33"/>
    </location>
</feature>
<feature type="site" description="Contributes to redox potential value" evidence="3">
    <location>
        <position position="34"/>
    </location>
</feature>
<proteinExistence type="inferred from homology"/>
<dbReference type="Pfam" id="PF00085">
    <property type="entry name" value="Thioredoxin"/>
    <property type="match status" value="1"/>
</dbReference>
<dbReference type="SUPFAM" id="SSF52833">
    <property type="entry name" value="Thioredoxin-like"/>
    <property type="match status" value="1"/>
</dbReference>
<dbReference type="Gene3D" id="3.40.30.10">
    <property type="entry name" value="Glutaredoxin"/>
    <property type="match status" value="1"/>
</dbReference>
<feature type="active site" description="Nucleophile" evidence="3">
    <location>
        <position position="32"/>
    </location>
</feature>
<keyword evidence="4" id="KW-0676">Redox-active center</keyword>
<dbReference type="InterPro" id="IPR017937">
    <property type="entry name" value="Thioredoxin_CS"/>
</dbReference>
<accession>A0AAV4SP82</accession>
<dbReference type="PRINTS" id="PR00421">
    <property type="entry name" value="THIOREDOXIN"/>
</dbReference>
<protein>
    <recommendedName>
        <fullName evidence="2">Thioredoxin</fullName>
    </recommendedName>
</protein>
<dbReference type="InterPro" id="IPR005746">
    <property type="entry name" value="Thioredoxin"/>
</dbReference>
<dbReference type="PIRSF" id="PIRSF000077">
    <property type="entry name" value="Thioredoxin"/>
    <property type="match status" value="1"/>
</dbReference>
<name>A0AAV4SP82_CAEEX</name>
<feature type="disulfide bond" description="Redox-active" evidence="4">
    <location>
        <begin position="32"/>
        <end position="35"/>
    </location>
</feature>
<evidence type="ECO:0000256" key="3">
    <source>
        <dbReference type="PIRSR" id="PIRSR000077-1"/>
    </source>
</evidence>
<comment type="similarity">
    <text evidence="2">Belongs to the thioredoxin family.</text>
</comment>
<feature type="site" description="Deprotonates C-terminal active site Cys" evidence="3">
    <location>
        <position position="26"/>
    </location>
</feature>
<evidence type="ECO:0000256" key="4">
    <source>
        <dbReference type="PIRSR" id="PIRSR000077-4"/>
    </source>
</evidence>
<sequence>MVHAVADENDFNTQLEAAGNKLVVVDFHAPWCGPCKMMAPFFQELSEEYTDVVFLKVDVDENEEVAGKYDVSSIPKFVFLKNKNQVAEMLGADKEKLKDLVLENK</sequence>
<evidence type="ECO:0000313" key="6">
    <source>
        <dbReference type="EMBL" id="GIY34217.1"/>
    </source>
</evidence>
<feature type="active site" description="Nucleophile" evidence="3">
    <location>
        <position position="35"/>
    </location>
</feature>
<evidence type="ECO:0000256" key="1">
    <source>
        <dbReference type="ARBA" id="ARBA00023157"/>
    </source>
</evidence>
<dbReference type="EMBL" id="BPLR01009742">
    <property type="protein sequence ID" value="GIY34217.1"/>
    <property type="molecule type" value="Genomic_DNA"/>
</dbReference>
<dbReference type="PROSITE" id="PS51352">
    <property type="entry name" value="THIOREDOXIN_2"/>
    <property type="match status" value="1"/>
</dbReference>